<dbReference type="AlphaFoldDB" id="A0A1F6V5R3"/>
<comment type="caution">
    <text evidence="2">The sequence shown here is derived from an EMBL/GenBank/DDBJ whole genome shotgun (WGS) entry which is preliminary data.</text>
</comment>
<accession>A0A1F6V5R3</accession>
<sequence length="136" mass="14759">MIILNKRRNKGFIALISAIVISVILLLIAANLSLTSFYGRSNILDSELKERSSALAEACADTAILKLANNKDYVLVAADHSISVGTGQCDIVSYSFPRTGNITIITKANYNNTYFTTLQIVVNSAANMAVVSWEEI</sequence>
<organism evidence="2 3">
    <name type="scientific">Candidatus Nomurabacteria bacterium RIFCSPHIGHO2_01_FULL_40_24b</name>
    <dbReference type="NCBI Taxonomy" id="1801739"/>
    <lineage>
        <taxon>Bacteria</taxon>
        <taxon>Candidatus Nomuraibacteriota</taxon>
    </lineage>
</organism>
<keyword evidence="1" id="KW-1133">Transmembrane helix</keyword>
<proteinExistence type="predicted"/>
<dbReference type="EMBL" id="MFTP01000024">
    <property type="protein sequence ID" value="OGI64955.1"/>
    <property type="molecule type" value="Genomic_DNA"/>
</dbReference>
<feature type="transmembrane region" description="Helical" evidence="1">
    <location>
        <begin position="12"/>
        <end position="34"/>
    </location>
</feature>
<dbReference type="Proteomes" id="UP000177370">
    <property type="component" value="Unassembled WGS sequence"/>
</dbReference>
<name>A0A1F6V5R3_9BACT</name>
<keyword evidence="1" id="KW-0812">Transmembrane</keyword>
<keyword evidence="1" id="KW-0472">Membrane</keyword>
<gene>
    <name evidence="2" type="ORF">A2647_02025</name>
</gene>
<protein>
    <recommendedName>
        <fullName evidence="4">Type 4 fimbrial biogenesis protein PilX N-terminal domain-containing protein</fullName>
    </recommendedName>
</protein>
<evidence type="ECO:0000313" key="2">
    <source>
        <dbReference type="EMBL" id="OGI64955.1"/>
    </source>
</evidence>
<evidence type="ECO:0000313" key="3">
    <source>
        <dbReference type="Proteomes" id="UP000177370"/>
    </source>
</evidence>
<reference evidence="2 3" key="1">
    <citation type="journal article" date="2016" name="Nat. Commun.">
        <title>Thousands of microbial genomes shed light on interconnected biogeochemical processes in an aquifer system.</title>
        <authorList>
            <person name="Anantharaman K."/>
            <person name="Brown C.T."/>
            <person name="Hug L.A."/>
            <person name="Sharon I."/>
            <person name="Castelle C.J."/>
            <person name="Probst A.J."/>
            <person name="Thomas B.C."/>
            <person name="Singh A."/>
            <person name="Wilkins M.J."/>
            <person name="Karaoz U."/>
            <person name="Brodie E.L."/>
            <person name="Williams K.H."/>
            <person name="Hubbard S.S."/>
            <person name="Banfield J.F."/>
        </authorList>
    </citation>
    <scope>NUCLEOTIDE SEQUENCE [LARGE SCALE GENOMIC DNA]</scope>
</reference>
<evidence type="ECO:0000256" key="1">
    <source>
        <dbReference type="SAM" id="Phobius"/>
    </source>
</evidence>
<evidence type="ECO:0008006" key="4">
    <source>
        <dbReference type="Google" id="ProtNLM"/>
    </source>
</evidence>